<dbReference type="EMBL" id="LAZR01063945">
    <property type="protein sequence ID" value="KKK58511.1"/>
    <property type="molecule type" value="Genomic_DNA"/>
</dbReference>
<name>A0A0F8ZER6_9ZZZZ</name>
<sequence length="33" mass="3784">KIFKNGNEYSGLAVNLNVIFQVEKGFQWILANE</sequence>
<comment type="caution">
    <text evidence="1">The sequence shown here is derived from an EMBL/GenBank/DDBJ whole genome shotgun (WGS) entry which is preliminary data.</text>
</comment>
<dbReference type="AlphaFoldDB" id="A0A0F8ZER6"/>
<accession>A0A0F8ZER6</accession>
<feature type="non-terminal residue" evidence="1">
    <location>
        <position position="1"/>
    </location>
</feature>
<gene>
    <name evidence="1" type="ORF">LCGC14_3043720</name>
</gene>
<reference evidence="1" key="1">
    <citation type="journal article" date="2015" name="Nature">
        <title>Complex archaea that bridge the gap between prokaryotes and eukaryotes.</title>
        <authorList>
            <person name="Spang A."/>
            <person name="Saw J.H."/>
            <person name="Jorgensen S.L."/>
            <person name="Zaremba-Niedzwiedzka K."/>
            <person name="Martijn J."/>
            <person name="Lind A.E."/>
            <person name="van Eijk R."/>
            <person name="Schleper C."/>
            <person name="Guy L."/>
            <person name="Ettema T.J."/>
        </authorList>
    </citation>
    <scope>NUCLEOTIDE SEQUENCE</scope>
</reference>
<organism evidence="1">
    <name type="scientific">marine sediment metagenome</name>
    <dbReference type="NCBI Taxonomy" id="412755"/>
    <lineage>
        <taxon>unclassified sequences</taxon>
        <taxon>metagenomes</taxon>
        <taxon>ecological metagenomes</taxon>
    </lineage>
</organism>
<proteinExistence type="predicted"/>
<protein>
    <submittedName>
        <fullName evidence="1">Uncharacterized protein</fullName>
    </submittedName>
</protein>
<evidence type="ECO:0000313" key="1">
    <source>
        <dbReference type="EMBL" id="KKK58511.1"/>
    </source>
</evidence>